<name>A0A7K0D0A9_9NOCA</name>
<dbReference type="InterPro" id="IPR000878">
    <property type="entry name" value="4pyrrol_Mease"/>
</dbReference>
<dbReference type="InterPro" id="IPR035996">
    <property type="entry name" value="4pyrrol_Methylase_sf"/>
</dbReference>
<gene>
    <name evidence="7" type="ORF">NRB20_22480</name>
</gene>
<organism evidence="7 8">
    <name type="scientific">Nocardia macrotermitis</name>
    <dbReference type="NCBI Taxonomy" id="2585198"/>
    <lineage>
        <taxon>Bacteria</taxon>
        <taxon>Bacillati</taxon>
        <taxon>Actinomycetota</taxon>
        <taxon>Actinomycetes</taxon>
        <taxon>Mycobacteriales</taxon>
        <taxon>Nocardiaceae</taxon>
        <taxon>Nocardia</taxon>
    </lineage>
</organism>
<dbReference type="Gene3D" id="3.40.1010.10">
    <property type="entry name" value="Cobalt-precorrin-4 Transmethylase, Domain 1"/>
    <property type="match status" value="1"/>
</dbReference>
<evidence type="ECO:0000259" key="6">
    <source>
        <dbReference type="Pfam" id="PF00590"/>
    </source>
</evidence>
<dbReference type="InterPro" id="IPR014777">
    <property type="entry name" value="4pyrrole_Mease_sub1"/>
</dbReference>
<sequence>MWATLRRRRGRAVGAGFRADHGASTREPLVVGVWQACGVRKLYVIGIGAGDPEQVTVQAVNAMRRAEVFFVIGKGEAKRELVEVRTAILAAHMDREYRIVEIVDPPRERTVGDGEYRDVVLDWHARRAALLGEAFAGHDGVGAILVWGDPALYDSTLRMIERVDAVMPLDYEVIPGVTSAQALAARHRIVLHEIGEPVHITTGRRLREEGLAPGVPTVVMLDGETSFTGVPGDDVHIWWGAYLGMPDEELIEGPLRAVESRILQRRNELREQKGWIMDIYLLRRDVG</sequence>
<dbReference type="Gene3D" id="3.30.950.10">
    <property type="entry name" value="Methyltransferase, Cobalt-precorrin-4 Transmethylase, Domain 2"/>
    <property type="match status" value="1"/>
</dbReference>
<feature type="domain" description="Tetrapyrrole methylase" evidence="6">
    <location>
        <begin position="41"/>
        <end position="257"/>
    </location>
</feature>
<accession>A0A7K0D0A9</accession>
<dbReference type="NCBIfam" id="TIGR02434">
    <property type="entry name" value="CobF"/>
    <property type="match status" value="1"/>
</dbReference>
<evidence type="ECO:0000256" key="4">
    <source>
        <dbReference type="ARBA" id="ARBA00022679"/>
    </source>
</evidence>
<keyword evidence="2" id="KW-0169">Cobalamin biosynthesis</keyword>
<dbReference type="SUPFAM" id="SSF53790">
    <property type="entry name" value="Tetrapyrrole methylase"/>
    <property type="match status" value="1"/>
</dbReference>
<proteinExistence type="predicted"/>
<comment type="caution">
    <text evidence="7">The sequence shown here is derived from an EMBL/GenBank/DDBJ whole genome shotgun (WGS) entry which is preliminary data.</text>
</comment>
<evidence type="ECO:0000313" key="7">
    <source>
        <dbReference type="EMBL" id="MQY19163.1"/>
    </source>
</evidence>
<keyword evidence="3" id="KW-0489">Methyltransferase</keyword>
<evidence type="ECO:0000256" key="2">
    <source>
        <dbReference type="ARBA" id="ARBA00022573"/>
    </source>
</evidence>
<dbReference type="CDD" id="cd11643">
    <property type="entry name" value="Precorrin-6A-synthase"/>
    <property type="match status" value="1"/>
</dbReference>
<dbReference type="Proteomes" id="UP000438448">
    <property type="component" value="Unassembled WGS sequence"/>
</dbReference>
<keyword evidence="5" id="KW-0949">S-adenosyl-L-methionine</keyword>
<keyword evidence="4" id="KW-0808">Transferase</keyword>
<protein>
    <recommendedName>
        <fullName evidence="6">Tetrapyrrole methylase domain-containing protein</fullName>
    </recommendedName>
</protein>
<dbReference type="AlphaFoldDB" id="A0A7K0D0A9"/>
<dbReference type="EMBL" id="WEGK01000004">
    <property type="protein sequence ID" value="MQY19163.1"/>
    <property type="molecule type" value="Genomic_DNA"/>
</dbReference>
<dbReference type="InterPro" id="IPR012797">
    <property type="entry name" value="CobF"/>
</dbReference>
<dbReference type="PIRSF" id="PIRSF036525">
    <property type="entry name" value="CobF"/>
    <property type="match status" value="1"/>
</dbReference>
<evidence type="ECO:0000256" key="1">
    <source>
        <dbReference type="ARBA" id="ARBA00004953"/>
    </source>
</evidence>
<keyword evidence="8" id="KW-1185">Reference proteome</keyword>
<dbReference type="InterPro" id="IPR014776">
    <property type="entry name" value="4pyrrole_Mease_sub2"/>
</dbReference>
<evidence type="ECO:0000256" key="5">
    <source>
        <dbReference type="ARBA" id="ARBA00022691"/>
    </source>
</evidence>
<dbReference type="PANTHER" id="PTHR43467:SF1">
    <property type="entry name" value="PRECORRIN-6A SYNTHASE [DEACETYLATING]"/>
    <property type="match status" value="1"/>
</dbReference>
<evidence type="ECO:0000256" key="3">
    <source>
        <dbReference type="ARBA" id="ARBA00022603"/>
    </source>
</evidence>
<dbReference type="GO" id="GO:0009236">
    <property type="term" value="P:cobalamin biosynthetic process"/>
    <property type="evidence" value="ECO:0007669"/>
    <property type="project" value="UniProtKB-KW"/>
</dbReference>
<dbReference type="Pfam" id="PF00590">
    <property type="entry name" value="TP_methylase"/>
    <property type="match status" value="1"/>
</dbReference>
<comment type="pathway">
    <text evidence="1">Cofactor biosynthesis; adenosylcobalamin biosynthesis.</text>
</comment>
<dbReference type="OrthoDB" id="9787471at2"/>
<dbReference type="GO" id="GO:0032259">
    <property type="term" value="P:methylation"/>
    <property type="evidence" value="ECO:0007669"/>
    <property type="project" value="UniProtKB-KW"/>
</dbReference>
<dbReference type="GO" id="GO:0043819">
    <property type="term" value="F:precorrin-6A synthase (deacetylating) activity"/>
    <property type="evidence" value="ECO:0007669"/>
    <property type="project" value="InterPro"/>
</dbReference>
<reference evidence="7 8" key="1">
    <citation type="submission" date="2019-10" db="EMBL/GenBank/DDBJ databases">
        <title>Nocardia macrotermitis sp. nov. and Nocardia aurantia sp. nov., isolated from the gut of fungus growing-termite Macrotermes natalensis.</title>
        <authorList>
            <person name="Benndorf R."/>
            <person name="Schwitalla J."/>
            <person name="Martin K."/>
            <person name="De Beer W."/>
            <person name="Kaster A.-K."/>
            <person name="Vollmers J."/>
            <person name="Poulsen M."/>
            <person name="Beemelmanns C."/>
        </authorList>
    </citation>
    <scope>NUCLEOTIDE SEQUENCE [LARGE SCALE GENOMIC DNA]</scope>
    <source>
        <strain evidence="7 8">RB20</strain>
    </source>
</reference>
<dbReference type="PANTHER" id="PTHR43467">
    <property type="entry name" value="COBALT-PRECORRIN-2 C(20)-METHYLTRANSFERASE"/>
    <property type="match status" value="1"/>
</dbReference>
<evidence type="ECO:0000313" key="8">
    <source>
        <dbReference type="Proteomes" id="UP000438448"/>
    </source>
</evidence>